<evidence type="ECO:0000313" key="13">
    <source>
        <dbReference type="EMBL" id="MBK5927175.1"/>
    </source>
</evidence>
<evidence type="ECO:0000256" key="10">
    <source>
        <dbReference type="SAM" id="MobiDB-lite"/>
    </source>
</evidence>
<proteinExistence type="inferred from homology"/>
<keyword evidence="4" id="KW-0808">Transferase</keyword>
<dbReference type="GO" id="GO:0008360">
    <property type="term" value="P:regulation of cell shape"/>
    <property type="evidence" value="ECO:0007669"/>
    <property type="project" value="UniProtKB-UniRule"/>
</dbReference>
<reference evidence="13" key="1">
    <citation type="submission" date="2017-05" db="EMBL/GenBank/DDBJ databases">
        <authorList>
            <person name="Imhoff J.F."/>
            <person name="Rahn T."/>
            <person name="Kuenzel S."/>
            <person name="Neulinger S.C."/>
        </authorList>
    </citation>
    <scope>NUCLEOTIDE SEQUENCE</scope>
    <source>
        <strain evidence="13">LMG 28126</strain>
    </source>
</reference>
<keyword evidence="5" id="KW-0378">Hydrolase</keyword>
<gene>
    <name evidence="13" type="ORF">CCR87_07450</name>
</gene>
<dbReference type="Proteomes" id="UP000706333">
    <property type="component" value="Unassembled WGS sequence"/>
</dbReference>
<keyword evidence="7 9" id="KW-0573">Peptidoglycan synthesis</keyword>
<comment type="pathway">
    <text evidence="1 9">Cell wall biogenesis; peptidoglycan biosynthesis.</text>
</comment>
<dbReference type="RefSeq" id="WP_201156940.1">
    <property type="nucleotide sequence ID" value="NZ_NHSD01000215.1"/>
</dbReference>
<dbReference type="PROSITE" id="PS51318">
    <property type="entry name" value="TAT"/>
    <property type="match status" value="1"/>
</dbReference>
<feature type="chain" id="PRO_5037089729" description="L,D-TPase catalytic domain-containing protein" evidence="11">
    <location>
        <begin position="30"/>
        <end position="199"/>
    </location>
</feature>
<sequence>MAHDMFSRRHLLAFGGVAFGAGLAAPALALTGDIVGEEDLTAQPTARRNTQSFRTVRWQDHFDNRRNGAILCDVASRALHFWSEDGETYLVYPTSVPMTEEFTRRGRTEITLMRREPVWIPTPNMRQRDPSLPERVEAGPENPMGTRAMNLSWQYYRIHGIDNPAKVGRMASNGCFGLFNHHVEYLFERCRVGTQVVVI</sequence>
<dbReference type="InterPro" id="IPR038063">
    <property type="entry name" value="Transpep_catalytic_dom"/>
</dbReference>
<evidence type="ECO:0000313" key="14">
    <source>
        <dbReference type="Proteomes" id="UP000706333"/>
    </source>
</evidence>
<keyword evidence="14" id="KW-1185">Reference proteome</keyword>
<comment type="caution">
    <text evidence="13">The sequence shown here is derived from an EMBL/GenBank/DDBJ whole genome shotgun (WGS) entry which is preliminary data.</text>
</comment>
<dbReference type="PANTHER" id="PTHR30582">
    <property type="entry name" value="L,D-TRANSPEPTIDASE"/>
    <property type="match status" value="1"/>
</dbReference>
<accession>A0A934TJZ5</accession>
<evidence type="ECO:0000256" key="3">
    <source>
        <dbReference type="ARBA" id="ARBA00022676"/>
    </source>
</evidence>
<keyword evidence="11" id="KW-0732">Signal</keyword>
<dbReference type="Gene3D" id="2.40.440.10">
    <property type="entry name" value="L,D-transpeptidase catalytic domain-like"/>
    <property type="match status" value="1"/>
</dbReference>
<dbReference type="InterPro" id="IPR050979">
    <property type="entry name" value="LD-transpeptidase"/>
</dbReference>
<reference evidence="13" key="2">
    <citation type="journal article" date="2020" name="Microorganisms">
        <title>Osmotic Adaptation and Compatible Solute Biosynthesis of Phototrophic Bacteria as Revealed from Genome Analyses.</title>
        <authorList>
            <person name="Imhoff J.F."/>
            <person name="Rahn T."/>
            <person name="Kunzel S."/>
            <person name="Keller A."/>
            <person name="Neulinger S.C."/>
        </authorList>
    </citation>
    <scope>NUCLEOTIDE SEQUENCE</scope>
    <source>
        <strain evidence="13">LMG 28126</strain>
    </source>
</reference>
<feature type="compositionally biased region" description="Basic and acidic residues" evidence="10">
    <location>
        <begin position="126"/>
        <end position="138"/>
    </location>
</feature>
<dbReference type="EMBL" id="NHSD01000215">
    <property type="protein sequence ID" value="MBK5927175.1"/>
    <property type="molecule type" value="Genomic_DNA"/>
</dbReference>
<feature type="active site" description="Proton donor/acceptor" evidence="9">
    <location>
        <position position="159"/>
    </location>
</feature>
<dbReference type="CDD" id="cd16913">
    <property type="entry name" value="YkuD_like"/>
    <property type="match status" value="1"/>
</dbReference>
<evidence type="ECO:0000256" key="5">
    <source>
        <dbReference type="ARBA" id="ARBA00022801"/>
    </source>
</evidence>
<evidence type="ECO:0000259" key="12">
    <source>
        <dbReference type="PROSITE" id="PS52029"/>
    </source>
</evidence>
<evidence type="ECO:0000256" key="4">
    <source>
        <dbReference type="ARBA" id="ARBA00022679"/>
    </source>
</evidence>
<dbReference type="PROSITE" id="PS52029">
    <property type="entry name" value="LD_TPASE"/>
    <property type="match status" value="1"/>
</dbReference>
<dbReference type="GO" id="GO:0071555">
    <property type="term" value="P:cell wall organization"/>
    <property type="evidence" value="ECO:0007669"/>
    <property type="project" value="UniProtKB-UniRule"/>
</dbReference>
<dbReference type="SUPFAM" id="SSF141523">
    <property type="entry name" value="L,D-transpeptidase catalytic domain-like"/>
    <property type="match status" value="1"/>
</dbReference>
<evidence type="ECO:0000256" key="7">
    <source>
        <dbReference type="ARBA" id="ARBA00022984"/>
    </source>
</evidence>
<evidence type="ECO:0000256" key="6">
    <source>
        <dbReference type="ARBA" id="ARBA00022960"/>
    </source>
</evidence>
<dbReference type="GO" id="GO:0018104">
    <property type="term" value="P:peptidoglycan-protein cross-linking"/>
    <property type="evidence" value="ECO:0007669"/>
    <property type="project" value="TreeGrafter"/>
</dbReference>
<evidence type="ECO:0000256" key="8">
    <source>
        <dbReference type="ARBA" id="ARBA00023316"/>
    </source>
</evidence>
<protein>
    <recommendedName>
        <fullName evidence="12">L,D-TPase catalytic domain-containing protein</fullName>
    </recommendedName>
</protein>
<evidence type="ECO:0000256" key="2">
    <source>
        <dbReference type="ARBA" id="ARBA00005992"/>
    </source>
</evidence>
<evidence type="ECO:0000256" key="9">
    <source>
        <dbReference type="PROSITE-ProRule" id="PRU01373"/>
    </source>
</evidence>
<feature type="active site" description="Nucleophile" evidence="9">
    <location>
        <position position="175"/>
    </location>
</feature>
<name>A0A934TJZ5_9RHOB</name>
<keyword evidence="3" id="KW-0328">Glycosyltransferase</keyword>
<feature type="region of interest" description="Disordered" evidence="10">
    <location>
        <begin position="122"/>
        <end position="143"/>
    </location>
</feature>
<dbReference type="InterPro" id="IPR006311">
    <property type="entry name" value="TAT_signal"/>
</dbReference>
<dbReference type="InterPro" id="IPR005490">
    <property type="entry name" value="LD_TPept_cat_dom"/>
</dbReference>
<dbReference type="GO" id="GO:0005576">
    <property type="term" value="C:extracellular region"/>
    <property type="evidence" value="ECO:0007669"/>
    <property type="project" value="TreeGrafter"/>
</dbReference>
<evidence type="ECO:0000256" key="1">
    <source>
        <dbReference type="ARBA" id="ARBA00004752"/>
    </source>
</evidence>
<dbReference type="GO" id="GO:0016757">
    <property type="term" value="F:glycosyltransferase activity"/>
    <property type="evidence" value="ECO:0007669"/>
    <property type="project" value="UniProtKB-KW"/>
</dbReference>
<dbReference type="GO" id="GO:0071972">
    <property type="term" value="F:peptidoglycan L,D-transpeptidase activity"/>
    <property type="evidence" value="ECO:0007669"/>
    <property type="project" value="TreeGrafter"/>
</dbReference>
<dbReference type="AlphaFoldDB" id="A0A934TJZ5"/>
<keyword evidence="8 9" id="KW-0961">Cell wall biogenesis/degradation</keyword>
<evidence type="ECO:0000256" key="11">
    <source>
        <dbReference type="SAM" id="SignalP"/>
    </source>
</evidence>
<dbReference type="Pfam" id="PF03734">
    <property type="entry name" value="YkuD"/>
    <property type="match status" value="1"/>
</dbReference>
<feature type="domain" description="L,D-TPase catalytic" evidence="12">
    <location>
        <begin position="68"/>
        <end position="199"/>
    </location>
</feature>
<dbReference type="PANTHER" id="PTHR30582:SF24">
    <property type="entry name" value="L,D-TRANSPEPTIDASE ERFK_SRFK-RELATED"/>
    <property type="match status" value="1"/>
</dbReference>
<organism evidence="13 14">
    <name type="scientific">Rhodobaculum claviforme</name>
    <dbReference type="NCBI Taxonomy" id="1549854"/>
    <lineage>
        <taxon>Bacteria</taxon>
        <taxon>Pseudomonadati</taxon>
        <taxon>Pseudomonadota</taxon>
        <taxon>Alphaproteobacteria</taxon>
        <taxon>Rhodobacterales</taxon>
        <taxon>Paracoccaceae</taxon>
        <taxon>Rhodobaculum</taxon>
    </lineage>
</organism>
<keyword evidence="6 9" id="KW-0133">Cell shape</keyword>
<comment type="similarity">
    <text evidence="2">Belongs to the YkuD family.</text>
</comment>
<feature type="signal peptide" evidence="11">
    <location>
        <begin position="1"/>
        <end position="29"/>
    </location>
</feature>